<dbReference type="FunFam" id="1.10.630.10:FF:000018">
    <property type="entry name" value="Cytochrome P450 monooxygenase"/>
    <property type="match status" value="1"/>
</dbReference>
<evidence type="ECO:0000256" key="6">
    <source>
        <dbReference type="ARBA" id="ARBA00023004"/>
    </source>
</evidence>
<keyword evidence="7 8" id="KW-0503">Monooxygenase</keyword>
<organism evidence="9 10">
    <name type="scientific">Nocardia tenerifensis</name>
    <dbReference type="NCBI Taxonomy" id="228006"/>
    <lineage>
        <taxon>Bacteria</taxon>
        <taxon>Bacillati</taxon>
        <taxon>Actinomycetota</taxon>
        <taxon>Actinomycetes</taxon>
        <taxon>Mycobacteriales</taxon>
        <taxon>Nocardiaceae</taxon>
        <taxon>Nocardia</taxon>
    </lineage>
</organism>
<dbReference type="PRINTS" id="PR00385">
    <property type="entry name" value="P450"/>
</dbReference>
<dbReference type="RefSeq" id="WP_040742565.1">
    <property type="nucleotide sequence ID" value="NZ_QJKF01000001.1"/>
</dbReference>
<keyword evidence="3 8" id="KW-0349">Heme</keyword>
<proteinExistence type="inferred from homology"/>
<dbReference type="InterPro" id="IPR017972">
    <property type="entry name" value="Cyt_P450_CS"/>
</dbReference>
<dbReference type="OrthoDB" id="3664945at2"/>
<dbReference type="GO" id="GO:0020037">
    <property type="term" value="F:heme binding"/>
    <property type="evidence" value="ECO:0007669"/>
    <property type="project" value="InterPro"/>
</dbReference>
<comment type="similarity">
    <text evidence="2 8">Belongs to the cytochrome P450 family.</text>
</comment>
<evidence type="ECO:0000313" key="9">
    <source>
        <dbReference type="EMBL" id="PXX71505.1"/>
    </source>
</evidence>
<evidence type="ECO:0000256" key="3">
    <source>
        <dbReference type="ARBA" id="ARBA00022617"/>
    </source>
</evidence>
<keyword evidence="6 8" id="KW-0408">Iron</keyword>
<dbReference type="SUPFAM" id="SSF48264">
    <property type="entry name" value="Cytochrome P450"/>
    <property type="match status" value="1"/>
</dbReference>
<evidence type="ECO:0000256" key="8">
    <source>
        <dbReference type="RuleBase" id="RU000461"/>
    </source>
</evidence>
<protein>
    <submittedName>
        <fullName evidence="9">Nocardicin N-oxygenase</fullName>
    </submittedName>
</protein>
<dbReference type="Pfam" id="PF00067">
    <property type="entry name" value="p450"/>
    <property type="match status" value="2"/>
</dbReference>
<dbReference type="Proteomes" id="UP000247569">
    <property type="component" value="Unassembled WGS sequence"/>
</dbReference>
<comment type="cofactor">
    <cofactor evidence="1">
        <name>heme</name>
        <dbReference type="ChEBI" id="CHEBI:30413"/>
    </cofactor>
</comment>
<keyword evidence="10" id="KW-1185">Reference proteome</keyword>
<name>A0A318KEY8_9NOCA</name>
<dbReference type="GO" id="GO:0005506">
    <property type="term" value="F:iron ion binding"/>
    <property type="evidence" value="ECO:0007669"/>
    <property type="project" value="InterPro"/>
</dbReference>
<keyword evidence="4 8" id="KW-0479">Metal-binding</keyword>
<dbReference type="GO" id="GO:0016705">
    <property type="term" value="F:oxidoreductase activity, acting on paired donors, with incorporation or reduction of molecular oxygen"/>
    <property type="evidence" value="ECO:0007669"/>
    <property type="project" value="InterPro"/>
</dbReference>
<gene>
    <name evidence="9" type="ORF">DFR70_101939</name>
</gene>
<sequence length="400" mass="45015">MTAAPEVRRYPFGAPFRLEIDPNFVRLRRDDPISRVQLPYGGEGWLVTRHADAKVVLTDQRFSRAVTIGRHDLPRIMPTPTRPTSILSLDPPEHSRLRKLVAKTFTSRRVEELRPRVREIVEEKLTEIERCGPPADLVSRLALPLPVTVICEMLGVPPQDQHRFRAFSDALLTTTAYDPEQIAAARSALDSYLIELIAQRRAHPTDDLLGALVHARDNDDRLSENELITLSQELLVAGHETTSNEVANFVYLLLTNRDQWEMLYDRTELVPVAVEELLRFVPLNTSGQLPRVATEDLELGGVTIKAGESVFVNAQSANRDEDVFADPTELNLLRQHNPHLAFGHGVHHCLGSQLARVELQEAIGALLRRFPSLRLAVPLEDVPWKVGLMVRGPKTLAVMW</sequence>
<dbReference type="InterPro" id="IPR002397">
    <property type="entry name" value="Cyt_P450_B"/>
</dbReference>
<evidence type="ECO:0000256" key="2">
    <source>
        <dbReference type="ARBA" id="ARBA00010617"/>
    </source>
</evidence>
<dbReference type="InterPro" id="IPR001128">
    <property type="entry name" value="Cyt_P450"/>
</dbReference>
<dbReference type="PANTHER" id="PTHR46696">
    <property type="entry name" value="P450, PUTATIVE (EUROFUNG)-RELATED"/>
    <property type="match status" value="1"/>
</dbReference>
<accession>A0A318KEY8</accession>
<keyword evidence="5 8" id="KW-0560">Oxidoreductase</keyword>
<dbReference type="InterPro" id="IPR036396">
    <property type="entry name" value="Cyt_P450_sf"/>
</dbReference>
<dbReference type="CDD" id="cd11031">
    <property type="entry name" value="Cyp158A-like"/>
    <property type="match status" value="1"/>
</dbReference>
<comment type="caution">
    <text evidence="9">The sequence shown here is derived from an EMBL/GenBank/DDBJ whole genome shotgun (WGS) entry which is preliminary data.</text>
</comment>
<evidence type="ECO:0000256" key="1">
    <source>
        <dbReference type="ARBA" id="ARBA00001971"/>
    </source>
</evidence>
<reference evidence="9 10" key="1">
    <citation type="submission" date="2018-05" db="EMBL/GenBank/DDBJ databases">
        <title>Genomic Encyclopedia of Type Strains, Phase IV (KMG-IV): sequencing the most valuable type-strain genomes for metagenomic binning, comparative biology and taxonomic classification.</title>
        <authorList>
            <person name="Goeker M."/>
        </authorList>
    </citation>
    <scope>NUCLEOTIDE SEQUENCE [LARGE SCALE GENOMIC DNA]</scope>
    <source>
        <strain evidence="9 10">DSM 44704</strain>
    </source>
</reference>
<evidence type="ECO:0000313" key="10">
    <source>
        <dbReference type="Proteomes" id="UP000247569"/>
    </source>
</evidence>
<dbReference type="EMBL" id="QJKF01000001">
    <property type="protein sequence ID" value="PXX71505.1"/>
    <property type="molecule type" value="Genomic_DNA"/>
</dbReference>
<dbReference type="Gene3D" id="1.10.630.10">
    <property type="entry name" value="Cytochrome P450"/>
    <property type="match status" value="1"/>
</dbReference>
<dbReference type="PRINTS" id="PR00359">
    <property type="entry name" value="BP450"/>
</dbReference>
<dbReference type="PANTHER" id="PTHR46696:SF1">
    <property type="entry name" value="CYTOCHROME P450 YJIB-RELATED"/>
    <property type="match status" value="1"/>
</dbReference>
<evidence type="ECO:0000256" key="4">
    <source>
        <dbReference type="ARBA" id="ARBA00022723"/>
    </source>
</evidence>
<dbReference type="AlphaFoldDB" id="A0A318KEY8"/>
<evidence type="ECO:0000256" key="5">
    <source>
        <dbReference type="ARBA" id="ARBA00023002"/>
    </source>
</evidence>
<evidence type="ECO:0000256" key="7">
    <source>
        <dbReference type="ARBA" id="ARBA00023033"/>
    </source>
</evidence>
<dbReference type="PROSITE" id="PS00086">
    <property type="entry name" value="CYTOCHROME_P450"/>
    <property type="match status" value="1"/>
</dbReference>
<dbReference type="GO" id="GO:0004497">
    <property type="term" value="F:monooxygenase activity"/>
    <property type="evidence" value="ECO:0007669"/>
    <property type="project" value="UniProtKB-KW"/>
</dbReference>